<dbReference type="PANTHER" id="PTHR11607:SF57">
    <property type="entry name" value="ALPHA-MANNOSIDASE 2X"/>
    <property type="match status" value="1"/>
</dbReference>
<feature type="domain" description="Glycosyl hydrolase family 38 C-terminal" evidence="1">
    <location>
        <begin position="118"/>
        <end position="268"/>
    </location>
</feature>
<gene>
    <name evidence="2" type="ORF">RIMI_LOCUS10247302</name>
</gene>
<dbReference type="PANTHER" id="PTHR11607">
    <property type="entry name" value="ALPHA-MANNOSIDASE"/>
    <property type="match status" value="1"/>
</dbReference>
<evidence type="ECO:0000313" key="2">
    <source>
        <dbReference type="EMBL" id="CAJ0944081.1"/>
    </source>
</evidence>
<proteinExistence type="predicted"/>
<dbReference type="EMBL" id="CAUEEQ010022022">
    <property type="protein sequence ID" value="CAJ0944081.1"/>
    <property type="molecule type" value="Genomic_DNA"/>
</dbReference>
<dbReference type="SUPFAM" id="SSF74650">
    <property type="entry name" value="Galactose mutarotase-like"/>
    <property type="match status" value="1"/>
</dbReference>
<comment type="caution">
    <text evidence="2">The sequence shown here is derived from an EMBL/GenBank/DDBJ whole genome shotgun (WGS) entry which is preliminary data.</text>
</comment>
<reference evidence="2" key="1">
    <citation type="submission" date="2023-07" db="EMBL/GenBank/DDBJ databases">
        <authorList>
            <person name="Stuckert A."/>
        </authorList>
    </citation>
    <scope>NUCLEOTIDE SEQUENCE</scope>
</reference>
<dbReference type="InterPro" id="IPR011013">
    <property type="entry name" value="Gal_mutarotase_sf_dom"/>
</dbReference>
<sequence>MAPQTIIDCGNFTLDLKQLGLSVSPLFLQTLGPRFPRSSVKYPQSMMVSGAMSSAGVSFTVRLPALGLSVFQLYMSFDTHTTLKSNVRVYLHGRDLNMKKQDTFSVKLLETSTDDFYVENQYIQVWFSGVTGLMKGIKRAGEEQEQKVSMEFLIYGTRTSKDKSGAYLFLPDGDAKLYTPKDPPVVRVIEGPFISEVTCHFQHVQQTMRVYNLPGTDGLSVDMSSLIDIRDHVNKEIAMRISTDIQSEDTFFTDLNGFQILREFIAMRSHGELTVTNMSECERNNT</sequence>
<evidence type="ECO:0000313" key="3">
    <source>
        <dbReference type="Proteomes" id="UP001176940"/>
    </source>
</evidence>
<accession>A0ABN9LK72</accession>
<keyword evidence="3" id="KW-1185">Reference proteome</keyword>
<evidence type="ECO:0000259" key="1">
    <source>
        <dbReference type="Pfam" id="PF07748"/>
    </source>
</evidence>
<dbReference type="Pfam" id="PF07748">
    <property type="entry name" value="Glyco_hydro_38C"/>
    <property type="match status" value="1"/>
</dbReference>
<dbReference type="InterPro" id="IPR050843">
    <property type="entry name" value="Glycosyl_Hydrlase_38"/>
</dbReference>
<protein>
    <recommendedName>
        <fullName evidence="1">Glycosyl hydrolase family 38 C-terminal domain-containing protein</fullName>
    </recommendedName>
</protein>
<dbReference type="Gene3D" id="2.70.98.30">
    <property type="entry name" value="Golgi alpha-mannosidase II, domain 4"/>
    <property type="match status" value="1"/>
</dbReference>
<organism evidence="2 3">
    <name type="scientific">Ranitomeya imitator</name>
    <name type="common">mimic poison frog</name>
    <dbReference type="NCBI Taxonomy" id="111125"/>
    <lineage>
        <taxon>Eukaryota</taxon>
        <taxon>Metazoa</taxon>
        <taxon>Chordata</taxon>
        <taxon>Craniata</taxon>
        <taxon>Vertebrata</taxon>
        <taxon>Euteleostomi</taxon>
        <taxon>Amphibia</taxon>
        <taxon>Batrachia</taxon>
        <taxon>Anura</taxon>
        <taxon>Neobatrachia</taxon>
        <taxon>Hyloidea</taxon>
        <taxon>Dendrobatidae</taxon>
        <taxon>Dendrobatinae</taxon>
        <taxon>Ranitomeya</taxon>
    </lineage>
</organism>
<name>A0ABN9LK72_9NEOB</name>
<dbReference type="Proteomes" id="UP001176940">
    <property type="component" value="Unassembled WGS sequence"/>
</dbReference>
<dbReference type="InterPro" id="IPR011682">
    <property type="entry name" value="Glyco_hydro_38_C"/>
</dbReference>